<dbReference type="AlphaFoldDB" id="F0WZN3"/>
<reference evidence="1" key="1">
    <citation type="journal article" date="2011" name="PLoS Biol.">
        <title>Gene gain and loss during evolution of obligate parasitism in the white rust pathogen of Arabidopsis thaliana.</title>
        <authorList>
            <person name="Kemen E."/>
            <person name="Gardiner A."/>
            <person name="Schultz-Larsen T."/>
            <person name="Kemen A.C."/>
            <person name="Balmuth A.L."/>
            <person name="Robert-Seilaniantz A."/>
            <person name="Bailey K."/>
            <person name="Holub E."/>
            <person name="Studholme D.J."/>
            <person name="Maclean D."/>
            <person name="Jones J.D."/>
        </authorList>
    </citation>
    <scope>NUCLEOTIDE SEQUENCE</scope>
</reference>
<organism evidence="1">
    <name type="scientific">Albugo laibachii Nc14</name>
    <dbReference type="NCBI Taxonomy" id="890382"/>
    <lineage>
        <taxon>Eukaryota</taxon>
        <taxon>Sar</taxon>
        <taxon>Stramenopiles</taxon>
        <taxon>Oomycota</taxon>
        <taxon>Peronosporomycetes</taxon>
        <taxon>Albuginales</taxon>
        <taxon>Albuginaceae</taxon>
        <taxon>Albugo</taxon>
    </lineage>
</organism>
<dbReference type="EMBL" id="FR824479">
    <property type="protein sequence ID" value="CCA26958.1"/>
    <property type="molecule type" value="Genomic_DNA"/>
</dbReference>
<sequence>MRMQIPSQHSPINPGKSIEDSSLHQAEVFVVWQSIPTVWQSKPTADSIKVLN</sequence>
<accession>F0WZN3</accession>
<dbReference type="HOGENOM" id="CLU_3128228_0_0_1"/>
<proteinExistence type="predicted"/>
<gene>
    <name evidence="1" type="primary">AlNc14C436G11625</name>
    <name evidence="1" type="ORF">ALNC14_131020</name>
</gene>
<reference evidence="1" key="2">
    <citation type="submission" date="2011-02" db="EMBL/GenBank/DDBJ databases">
        <authorList>
            <person name="MacLean D."/>
        </authorList>
    </citation>
    <scope>NUCLEOTIDE SEQUENCE</scope>
</reference>
<name>F0WZN3_9STRA</name>
<protein>
    <submittedName>
        <fullName evidence="1">AlNc14C436G11625 protein</fullName>
    </submittedName>
</protein>
<evidence type="ECO:0000313" key="1">
    <source>
        <dbReference type="EMBL" id="CCA26958.1"/>
    </source>
</evidence>